<keyword evidence="4 5" id="KW-0472">Membrane</keyword>
<accession>A0ABN8IHM2</accession>
<evidence type="ECO:0000256" key="3">
    <source>
        <dbReference type="ARBA" id="ARBA00022989"/>
    </source>
</evidence>
<proteinExistence type="predicted"/>
<dbReference type="InterPro" id="IPR050549">
    <property type="entry name" value="MFS_Trehalose_Transporter"/>
</dbReference>
<dbReference type="Pfam" id="PF00083">
    <property type="entry name" value="Sugar_tr"/>
    <property type="match status" value="2"/>
</dbReference>
<dbReference type="Gene3D" id="1.20.1250.20">
    <property type="entry name" value="MFS general substrate transporter like domains"/>
    <property type="match status" value="2"/>
</dbReference>
<feature type="transmembrane region" description="Helical" evidence="5">
    <location>
        <begin position="79"/>
        <end position="97"/>
    </location>
</feature>
<feature type="transmembrane region" description="Helical" evidence="5">
    <location>
        <begin position="163"/>
        <end position="182"/>
    </location>
</feature>
<organism evidence="7 8">
    <name type="scientific">Iphiclides podalirius</name>
    <name type="common">scarce swallowtail</name>
    <dbReference type="NCBI Taxonomy" id="110791"/>
    <lineage>
        <taxon>Eukaryota</taxon>
        <taxon>Metazoa</taxon>
        <taxon>Ecdysozoa</taxon>
        <taxon>Arthropoda</taxon>
        <taxon>Hexapoda</taxon>
        <taxon>Insecta</taxon>
        <taxon>Pterygota</taxon>
        <taxon>Neoptera</taxon>
        <taxon>Endopterygota</taxon>
        <taxon>Lepidoptera</taxon>
        <taxon>Glossata</taxon>
        <taxon>Ditrysia</taxon>
        <taxon>Papilionoidea</taxon>
        <taxon>Papilionidae</taxon>
        <taxon>Papilioninae</taxon>
        <taxon>Iphiclides</taxon>
    </lineage>
</organism>
<evidence type="ECO:0000313" key="7">
    <source>
        <dbReference type="EMBL" id="CAH2057440.1"/>
    </source>
</evidence>
<dbReference type="PROSITE" id="PS00216">
    <property type="entry name" value="SUGAR_TRANSPORT_1"/>
    <property type="match status" value="1"/>
</dbReference>
<feature type="transmembrane region" description="Helical" evidence="5">
    <location>
        <begin position="413"/>
        <end position="435"/>
    </location>
</feature>
<feature type="transmembrane region" description="Helical" evidence="5">
    <location>
        <begin position="265"/>
        <end position="288"/>
    </location>
</feature>
<feature type="transmembrane region" description="Helical" evidence="5">
    <location>
        <begin position="575"/>
        <end position="597"/>
    </location>
</feature>
<keyword evidence="2 5" id="KW-0812">Transmembrane</keyword>
<evidence type="ECO:0000313" key="8">
    <source>
        <dbReference type="Proteomes" id="UP000837857"/>
    </source>
</evidence>
<evidence type="ECO:0000256" key="5">
    <source>
        <dbReference type="SAM" id="Phobius"/>
    </source>
</evidence>
<dbReference type="PROSITE" id="PS50850">
    <property type="entry name" value="MFS"/>
    <property type="match status" value="1"/>
</dbReference>
<feature type="transmembrane region" description="Helical" evidence="5">
    <location>
        <begin position="137"/>
        <end position="157"/>
    </location>
</feature>
<protein>
    <recommendedName>
        <fullName evidence="6">Major facilitator superfamily (MFS) profile domain-containing protein</fullName>
    </recommendedName>
</protein>
<keyword evidence="3 5" id="KW-1133">Transmembrane helix</keyword>
<feature type="non-terminal residue" evidence="7">
    <location>
        <position position="1"/>
    </location>
</feature>
<feature type="transmembrane region" description="Helical" evidence="5">
    <location>
        <begin position="103"/>
        <end position="125"/>
    </location>
</feature>
<feature type="transmembrane region" description="Helical" evidence="5">
    <location>
        <begin position="668"/>
        <end position="692"/>
    </location>
</feature>
<dbReference type="SUPFAM" id="SSF103473">
    <property type="entry name" value="MFS general substrate transporter"/>
    <property type="match status" value="2"/>
</dbReference>
<dbReference type="InterPro" id="IPR036259">
    <property type="entry name" value="MFS_trans_sf"/>
</dbReference>
<dbReference type="PANTHER" id="PTHR48021">
    <property type="match status" value="1"/>
</dbReference>
<reference evidence="7" key="1">
    <citation type="submission" date="2022-03" db="EMBL/GenBank/DDBJ databases">
        <authorList>
            <person name="Martin H S."/>
        </authorList>
    </citation>
    <scope>NUCLEOTIDE SEQUENCE</scope>
</reference>
<dbReference type="PANTHER" id="PTHR48021:SF1">
    <property type="entry name" value="GH07001P-RELATED"/>
    <property type="match status" value="1"/>
</dbReference>
<dbReference type="EMBL" id="OW152836">
    <property type="protein sequence ID" value="CAH2057440.1"/>
    <property type="molecule type" value="Genomic_DNA"/>
</dbReference>
<sequence length="780" mass="85804">MAVLYQAVCSFIVCYACLTMGLMYAWPSSTLRLFSSANTTLNRPMSETEVALLGSLSSIGALLGTPVSGFLLDTLGRKYSCMLFSLPQVIAWAIVSMSNRVEAILAAVFISGIGGCTLLVVPVYVSEFCVESIRGMMTSGAMISYGLGLLTSYLLGGCLEYNSMNYVFLSLSVLGVVMLWPLKESPMYLMKRGLEKDAAKAVAFYRQVKENSMVVANEIATMKRALNPELDDLTPEEEKLKPDLNTKEKISKWKFIKKSRSTRRAMYVSLTLYTAAIFQGLVVVQVYAEPLFEEAIPSMSTTLSSVLLAIITVIAGCVAAYLVDWAGRRVIMIFASIGAGVCCLVLGTQIHLQWGPHWITGVFIYLFCITYTFGAGTVPFVLVAEVFLPETSAKPEGLQVAWLIVSLSHRVEAVLAAMFISGFGGCILLLAPVFVSEFCEESVRGMMTSGSVVSYGLGILVSYLLGGCLEYETMIYVCLTMSVIGVVMLWPLKESPLHLMRKGLEKDAVETVAFYRRVKKSSNEVTQEIIAIKRALNPVLEDMTSEGEPLKAEIKKEQKISKWSFLKKSRSTRRALFVAVTLYTATMFQGLVAVQVYADLVFEEALPHIPSTVSCVVLAVLTVVTSCFTAYLMDIAGRRPLMIYSSLGAGVCCLVLGTQIHLHWGSHWITTVFIYLFCITYIFGAGTVPYVFAAEVFLPEIKSLVSMLSMEWAWMCNFVILYIFTPLVSAIGLGPVFYIFAGVCFASTLFSFFFLPETKGLPVDVIQTILVKKKEQKIAC</sequence>
<dbReference type="InterPro" id="IPR020846">
    <property type="entry name" value="MFS_dom"/>
</dbReference>
<evidence type="ECO:0000259" key="6">
    <source>
        <dbReference type="PROSITE" id="PS50850"/>
    </source>
</evidence>
<feature type="transmembrane region" description="Helical" evidence="5">
    <location>
        <begin position="609"/>
        <end position="632"/>
    </location>
</feature>
<feature type="transmembrane region" description="Helical" evidence="5">
    <location>
        <begin position="50"/>
        <end position="72"/>
    </location>
</feature>
<feature type="transmembrane region" description="Helical" evidence="5">
    <location>
        <begin position="736"/>
        <end position="755"/>
    </location>
</feature>
<feature type="transmembrane region" description="Helical" evidence="5">
    <location>
        <begin position="641"/>
        <end position="662"/>
    </location>
</feature>
<evidence type="ECO:0000256" key="2">
    <source>
        <dbReference type="ARBA" id="ARBA00022692"/>
    </source>
</evidence>
<dbReference type="Proteomes" id="UP000837857">
    <property type="component" value="Chromosome 24"/>
</dbReference>
<feature type="transmembrane region" description="Helical" evidence="5">
    <location>
        <begin position="7"/>
        <end position="26"/>
    </location>
</feature>
<keyword evidence="8" id="KW-1185">Reference proteome</keyword>
<evidence type="ECO:0000256" key="1">
    <source>
        <dbReference type="ARBA" id="ARBA00004141"/>
    </source>
</evidence>
<feature type="transmembrane region" description="Helical" evidence="5">
    <location>
        <begin position="473"/>
        <end position="492"/>
    </location>
</feature>
<feature type="transmembrane region" description="Helical" evidence="5">
    <location>
        <begin position="330"/>
        <end position="350"/>
    </location>
</feature>
<gene>
    <name evidence="7" type="ORF">IPOD504_LOCUS10240</name>
</gene>
<feature type="transmembrane region" description="Helical" evidence="5">
    <location>
        <begin position="362"/>
        <end position="388"/>
    </location>
</feature>
<dbReference type="InterPro" id="IPR005829">
    <property type="entry name" value="Sugar_transporter_CS"/>
</dbReference>
<dbReference type="InterPro" id="IPR005828">
    <property type="entry name" value="MFS_sugar_transport-like"/>
</dbReference>
<evidence type="ECO:0000256" key="4">
    <source>
        <dbReference type="ARBA" id="ARBA00023136"/>
    </source>
</evidence>
<name>A0ABN8IHM2_9NEOP</name>
<feature type="transmembrane region" description="Helical" evidence="5">
    <location>
        <begin position="704"/>
        <end position="724"/>
    </location>
</feature>
<feature type="transmembrane region" description="Helical" evidence="5">
    <location>
        <begin position="300"/>
        <end position="323"/>
    </location>
</feature>
<comment type="subcellular location">
    <subcellularLocation>
        <location evidence="1">Membrane</location>
        <topology evidence="1">Multi-pass membrane protein</topology>
    </subcellularLocation>
</comment>
<feature type="domain" description="Major facilitator superfamily (MFS) profile" evidence="6">
    <location>
        <begin position="2"/>
        <end position="497"/>
    </location>
</feature>